<dbReference type="SUPFAM" id="SSF53448">
    <property type="entry name" value="Nucleotide-diphospho-sugar transferases"/>
    <property type="match status" value="1"/>
</dbReference>
<dbReference type="OrthoDB" id="6679586at2"/>
<dbReference type="RefSeq" id="WP_124149193.1">
    <property type="nucleotide sequence ID" value="NZ_RQIS01000001.1"/>
</dbReference>
<comment type="caution">
    <text evidence="1">The sequence shown here is derived from an EMBL/GenBank/DDBJ whole genome shotgun (WGS) entry which is preliminary data.</text>
</comment>
<gene>
    <name evidence="1" type="ORF">D1Y85_01180</name>
</gene>
<organism evidence="1 2">
    <name type="scientific">Paraburkholderia dinghuensis</name>
    <dbReference type="NCBI Taxonomy" id="2305225"/>
    <lineage>
        <taxon>Bacteria</taxon>
        <taxon>Pseudomonadati</taxon>
        <taxon>Pseudomonadota</taxon>
        <taxon>Betaproteobacteria</taxon>
        <taxon>Burkholderiales</taxon>
        <taxon>Burkholderiaceae</taxon>
        <taxon>Paraburkholderia</taxon>
    </lineage>
</organism>
<dbReference type="Gene3D" id="3.90.550.10">
    <property type="entry name" value="Spore Coat Polysaccharide Biosynthesis Protein SpsA, Chain A"/>
    <property type="match status" value="1"/>
</dbReference>
<protein>
    <recommendedName>
        <fullName evidence="3">Glycosyltransferase family 2 protein</fullName>
    </recommendedName>
</protein>
<accession>A0A3N6P709</accession>
<dbReference type="InterPro" id="IPR029044">
    <property type="entry name" value="Nucleotide-diphossugar_trans"/>
</dbReference>
<dbReference type="Proteomes" id="UP000272778">
    <property type="component" value="Unassembled WGS sequence"/>
</dbReference>
<sequence length="255" mass="28406">MPLRTQPNILIALPTYNHAVHIDFALALARTFRALTEAGMRYETIHAASSHIIRARNFFANYFLSHGEFTHLLFLDTDMEFSHEAPLRLIAGDKPVAGVAYPHRQFDHGRAITQADVGLSLRDWLEKNVDYTAALQTNAAGDGFVKDGWAEVRHVGTGLFLIRRDALEAVVPLTRLYRAPAQYASLLPDGRFYGFFDTVADQGVYLSEDLSFCQRVREAGLPVWALIDETVVHHGSSAISGQYLRALQMRGHVGG</sequence>
<reference evidence="1 2" key="1">
    <citation type="submission" date="2018-11" db="EMBL/GenBank/DDBJ databases">
        <title>Paraburkholderia sp. DHOA04, isolated from soil.</title>
        <authorList>
            <person name="Gao Z.-H."/>
            <person name="Qiu L.-H."/>
            <person name="Fu J.-C."/>
        </authorList>
    </citation>
    <scope>NUCLEOTIDE SEQUENCE [LARGE SCALE GENOMIC DNA]</scope>
    <source>
        <strain evidence="1 2">DHOA04</strain>
    </source>
</reference>
<proteinExistence type="predicted"/>
<evidence type="ECO:0008006" key="3">
    <source>
        <dbReference type="Google" id="ProtNLM"/>
    </source>
</evidence>
<dbReference type="EMBL" id="RQIS01000001">
    <property type="protein sequence ID" value="RQH09793.1"/>
    <property type="molecule type" value="Genomic_DNA"/>
</dbReference>
<evidence type="ECO:0000313" key="2">
    <source>
        <dbReference type="Proteomes" id="UP000272778"/>
    </source>
</evidence>
<name>A0A3N6P709_9BURK</name>
<dbReference type="AlphaFoldDB" id="A0A3N6P709"/>
<evidence type="ECO:0000313" key="1">
    <source>
        <dbReference type="EMBL" id="RQH09793.1"/>
    </source>
</evidence>
<keyword evidence="2" id="KW-1185">Reference proteome</keyword>